<evidence type="ECO:0000256" key="2">
    <source>
        <dbReference type="ARBA" id="ARBA00022801"/>
    </source>
</evidence>
<comment type="caution">
    <text evidence="3">The sequence shown here is derived from an EMBL/GenBank/DDBJ whole genome shotgun (WGS) entry which is preliminary data.</text>
</comment>
<dbReference type="InterPro" id="IPR050563">
    <property type="entry name" value="4-hydroxybenzoyl-CoA_TE"/>
</dbReference>
<dbReference type="PANTHER" id="PTHR31793:SF27">
    <property type="entry name" value="NOVEL THIOESTERASE SUPERFAMILY DOMAIN AND SAPOSIN A-TYPE DOMAIN CONTAINING PROTEIN (0610012H03RIK)"/>
    <property type="match status" value="1"/>
</dbReference>
<accession>A0ABV1M3Y1</accession>
<name>A0ABV1M3Y1_9NEIS</name>
<dbReference type="Pfam" id="PF13279">
    <property type="entry name" value="4HBT_2"/>
    <property type="match status" value="1"/>
</dbReference>
<evidence type="ECO:0000313" key="4">
    <source>
        <dbReference type="Proteomes" id="UP001433638"/>
    </source>
</evidence>
<comment type="similarity">
    <text evidence="1">Belongs to the 4-hydroxybenzoyl-CoA thioesterase family.</text>
</comment>
<sequence length="148" mass="16489">MARIKLDLPTRFIFDTQIQVHIGDINYGGHLGNDAILRLAHEARLRLLKAHGFSELDIDGRGIIMTDAAVVYRAEAFHGDTLRFQLGLIDFNPYGCDIFYLVSDGATGKEVARLKTGIVFFDYQARKIAPIPAGFLLRFEEQHTGAAP</sequence>
<organism evidence="3 4">
    <name type="scientific">Vogesella oryzagri</name>
    <dbReference type="NCBI Taxonomy" id="3160864"/>
    <lineage>
        <taxon>Bacteria</taxon>
        <taxon>Pseudomonadati</taxon>
        <taxon>Pseudomonadota</taxon>
        <taxon>Betaproteobacteria</taxon>
        <taxon>Neisseriales</taxon>
        <taxon>Chromobacteriaceae</taxon>
        <taxon>Vogesella</taxon>
    </lineage>
</organism>
<evidence type="ECO:0000313" key="3">
    <source>
        <dbReference type="EMBL" id="MEQ6290721.1"/>
    </source>
</evidence>
<reference evidence="3" key="1">
    <citation type="submission" date="2024-06" db="EMBL/GenBank/DDBJ databases">
        <title>Genome sequence of Vogesella sp. MAHUQ-64.</title>
        <authorList>
            <person name="Huq M.A."/>
        </authorList>
    </citation>
    <scope>NUCLEOTIDE SEQUENCE</scope>
    <source>
        <strain evidence="3">MAHUQ-64</strain>
    </source>
</reference>
<dbReference type="Gene3D" id="3.10.129.10">
    <property type="entry name" value="Hotdog Thioesterase"/>
    <property type="match status" value="1"/>
</dbReference>
<dbReference type="CDD" id="cd00586">
    <property type="entry name" value="4HBT"/>
    <property type="match status" value="1"/>
</dbReference>
<keyword evidence="2" id="KW-0378">Hydrolase</keyword>
<protein>
    <submittedName>
        <fullName evidence="3">Thioesterase family protein</fullName>
    </submittedName>
</protein>
<dbReference type="EMBL" id="JBEFLD010000004">
    <property type="protein sequence ID" value="MEQ6290721.1"/>
    <property type="molecule type" value="Genomic_DNA"/>
</dbReference>
<dbReference type="InterPro" id="IPR029069">
    <property type="entry name" value="HotDog_dom_sf"/>
</dbReference>
<dbReference type="SUPFAM" id="SSF54637">
    <property type="entry name" value="Thioesterase/thiol ester dehydrase-isomerase"/>
    <property type="match status" value="1"/>
</dbReference>
<keyword evidence="4" id="KW-1185">Reference proteome</keyword>
<dbReference type="Proteomes" id="UP001433638">
    <property type="component" value="Unassembled WGS sequence"/>
</dbReference>
<evidence type="ECO:0000256" key="1">
    <source>
        <dbReference type="ARBA" id="ARBA00005953"/>
    </source>
</evidence>
<gene>
    <name evidence="3" type="ORF">ABNW52_08835</name>
</gene>
<proteinExistence type="inferred from homology"/>
<dbReference type="PANTHER" id="PTHR31793">
    <property type="entry name" value="4-HYDROXYBENZOYL-COA THIOESTERASE FAMILY MEMBER"/>
    <property type="match status" value="1"/>
</dbReference>
<dbReference type="RefSeq" id="WP_349586543.1">
    <property type="nucleotide sequence ID" value="NZ_JBEFLD010000004.1"/>
</dbReference>